<dbReference type="SUPFAM" id="SSF50494">
    <property type="entry name" value="Trypsin-like serine proteases"/>
    <property type="match status" value="1"/>
</dbReference>
<dbReference type="InterPro" id="IPR000126">
    <property type="entry name" value="V8_ser_AS"/>
</dbReference>
<keyword evidence="3" id="KW-0378">Hydrolase</keyword>
<evidence type="ECO:0000256" key="2">
    <source>
        <dbReference type="ARBA" id="ARBA00022729"/>
    </source>
</evidence>
<organism evidence="5 6">
    <name type="scientific">Biomphalaria glabrata</name>
    <name type="common">Bloodfluke planorb</name>
    <name type="synonym">Freshwater snail</name>
    <dbReference type="NCBI Taxonomy" id="6526"/>
    <lineage>
        <taxon>Eukaryota</taxon>
        <taxon>Metazoa</taxon>
        <taxon>Spiralia</taxon>
        <taxon>Lophotrochozoa</taxon>
        <taxon>Mollusca</taxon>
        <taxon>Gastropoda</taxon>
        <taxon>Heterobranchia</taxon>
        <taxon>Euthyneura</taxon>
        <taxon>Panpulmonata</taxon>
        <taxon>Hygrophila</taxon>
        <taxon>Lymnaeoidea</taxon>
        <taxon>Planorbidae</taxon>
        <taxon>Biomphalaria</taxon>
    </lineage>
</organism>
<gene>
    <name evidence="6" type="primary">LOC106056966</name>
</gene>
<accession>A0A9U8E1R0</accession>
<keyword evidence="5" id="KW-1185">Reference proteome</keyword>
<evidence type="ECO:0000256" key="1">
    <source>
        <dbReference type="ARBA" id="ARBA00022670"/>
    </source>
</evidence>
<protein>
    <submittedName>
        <fullName evidence="6">Uncharacterized protein LOC106056966</fullName>
    </submittedName>
</protein>
<keyword evidence="4" id="KW-0720">Serine protease</keyword>
<keyword evidence="1" id="KW-0645">Protease</keyword>
<name>A0A9U8E1R0_BIOGL</name>
<dbReference type="Gene3D" id="2.40.10.10">
    <property type="entry name" value="Trypsin-like serine proteases"/>
    <property type="match status" value="1"/>
</dbReference>
<dbReference type="OrthoDB" id="6075642at2759"/>
<reference evidence="6" key="1">
    <citation type="submission" date="2025-08" db="UniProtKB">
        <authorList>
            <consortium name="RefSeq"/>
        </authorList>
    </citation>
    <scope>IDENTIFICATION</scope>
</reference>
<dbReference type="InterPro" id="IPR043504">
    <property type="entry name" value="Peptidase_S1_PA_chymotrypsin"/>
</dbReference>
<evidence type="ECO:0000313" key="6">
    <source>
        <dbReference type="RefSeq" id="XP_013069399.2"/>
    </source>
</evidence>
<keyword evidence="2" id="KW-0732">Signal</keyword>
<dbReference type="GO" id="GO:0006508">
    <property type="term" value="P:proteolysis"/>
    <property type="evidence" value="ECO:0007669"/>
    <property type="project" value="UniProtKB-KW"/>
</dbReference>
<evidence type="ECO:0000256" key="4">
    <source>
        <dbReference type="ARBA" id="ARBA00022825"/>
    </source>
</evidence>
<dbReference type="GO" id="GO:0008236">
    <property type="term" value="F:serine-type peptidase activity"/>
    <property type="evidence" value="ECO:0007669"/>
    <property type="project" value="UniProtKB-KW"/>
</dbReference>
<dbReference type="RefSeq" id="XP_013069399.2">
    <property type="nucleotide sequence ID" value="XM_013213945.2"/>
</dbReference>
<dbReference type="GeneID" id="106056966"/>
<evidence type="ECO:0000313" key="5">
    <source>
        <dbReference type="Proteomes" id="UP001165740"/>
    </source>
</evidence>
<dbReference type="AlphaFoldDB" id="A0A9U8E1R0"/>
<dbReference type="PROSITE" id="PS00673">
    <property type="entry name" value="V8_SER"/>
    <property type="match status" value="1"/>
</dbReference>
<evidence type="ECO:0000256" key="3">
    <source>
        <dbReference type="ARBA" id="ARBA00022801"/>
    </source>
</evidence>
<sequence>MPRINMDLIRILWVKIELLQTFILWFLQYIGSKWKVRKLKKAIQRSESECPKKNENHNNSHRKPFLEFKEKIDENFSIAPEIVTFTKIMGKLTGIMVTTNGSDTCFLQKIRRLKNTVGESGDRAVLTFTTVYHAFGVEDSLNGIFKLAREWKKYKTEVILFYDEKVDDFYMEKKCPHLKEFRLLDTDKEEGIQNDWCAIECEVNCDSVYETNGVERNLVNALEHYLEDYKRKQKEIYESIKNNTISNDNLVVIIGHPHGGPKQVSVGRHYPLLKDEPKKVRSSQLWCRYYYDAPTCIGNSGSPVFIPGQPIAGFGFWFGHQHNHKSDVTSTSRWARAKRIYPDIKCLGMSSIGVEQC</sequence>
<dbReference type="InterPro" id="IPR009003">
    <property type="entry name" value="Peptidase_S1_PA"/>
</dbReference>
<proteinExistence type="predicted"/>
<dbReference type="Proteomes" id="UP001165740">
    <property type="component" value="Chromosome 12"/>
</dbReference>